<reference evidence="2" key="1">
    <citation type="submission" date="2014-09" db="EMBL/GenBank/DDBJ databases">
        <authorList>
            <person name="Magalhaes I.L.F."/>
            <person name="Oliveira U."/>
            <person name="Santos F.R."/>
            <person name="Vidigal T.H.D.A."/>
            <person name="Brescovit A.D."/>
            <person name="Santos A.J."/>
        </authorList>
    </citation>
    <scope>NUCLEOTIDE SEQUENCE</scope>
    <source>
        <tissue evidence="2">Shoot tissue taken approximately 20 cm above the soil surface</tissue>
    </source>
</reference>
<feature type="compositionally biased region" description="Low complexity" evidence="1">
    <location>
        <begin position="28"/>
        <end position="37"/>
    </location>
</feature>
<protein>
    <submittedName>
        <fullName evidence="2">Uncharacterized protein</fullName>
    </submittedName>
</protein>
<dbReference type="EMBL" id="GBRH01232887">
    <property type="protein sequence ID" value="JAD65008.1"/>
    <property type="molecule type" value="Transcribed_RNA"/>
</dbReference>
<evidence type="ECO:0000256" key="1">
    <source>
        <dbReference type="SAM" id="MobiDB-lite"/>
    </source>
</evidence>
<evidence type="ECO:0000313" key="2">
    <source>
        <dbReference type="EMBL" id="JAD65008.1"/>
    </source>
</evidence>
<accession>A0A0A9BS43</accession>
<proteinExistence type="predicted"/>
<feature type="region of interest" description="Disordered" evidence="1">
    <location>
        <begin position="1"/>
        <end position="43"/>
    </location>
</feature>
<reference evidence="2" key="2">
    <citation type="journal article" date="2015" name="Data Brief">
        <title>Shoot transcriptome of the giant reed, Arundo donax.</title>
        <authorList>
            <person name="Barrero R.A."/>
            <person name="Guerrero F.D."/>
            <person name="Moolhuijzen P."/>
            <person name="Goolsby J.A."/>
            <person name="Tidwell J."/>
            <person name="Bellgard S.E."/>
            <person name="Bellgard M.I."/>
        </authorList>
    </citation>
    <scope>NUCLEOTIDE SEQUENCE</scope>
    <source>
        <tissue evidence="2">Shoot tissue taken approximately 20 cm above the soil surface</tissue>
    </source>
</reference>
<name>A0A0A9BS43_ARUDO</name>
<dbReference type="AlphaFoldDB" id="A0A0A9BS43"/>
<organism evidence="2">
    <name type="scientific">Arundo donax</name>
    <name type="common">Giant reed</name>
    <name type="synonym">Donax arundinaceus</name>
    <dbReference type="NCBI Taxonomy" id="35708"/>
    <lineage>
        <taxon>Eukaryota</taxon>
        <taxon>Viridiplantae</taxon>
        <taxon>Streptophyta</taxon>
        <taxon>Embryophyta</taxon>
        <taxon>Tracheophyta</taxon>
        <taxon>Spermatophyta</taxon>
        <taxon>Magnoliopsida</taxon>
        <taxon>Liliopsida</taxon>
        <taxon>Poales</taxon>
        <taxon>Poaceae</taxon>
        <taxon>PACMAD clade</taxon>
        <taxon>Arundinoideae</taxon>
        <taxon>Arundineae</taxon>
        <taxon>Arundo</taxon>
    </lineage>
</organism>
<sequence>MRVAEEVEVPSRDIQATDDSRRHPLDRPGPAQRAAPPSRAPPFLALTMETPEAEAATRLRV</sequence>